<dbReference type="Proteomes" id="UP001357223">
    <property type="component" value="Chromosome"/>
</dbReference>
<dbReference type="GO" id="GO:0004412">
    <property type="term" value="F:homoserine dehydrogenase activity"/>
    <property type="evidence" value="ECO:0007669"/>
    <property type="project" value="UniProtKB-EC"/>
</dbReference>
<dbReference type="InterPro" id="IPR036291">
    <property type="entry name" value="NAD(P)-bd_dom_sf"/>
</dbReference>
<accession>A0ABZ2CKH2</accession>
<keyword evidence="10" id="KW-0521">NADP</keyword>
<comment type="catalytic activity">
    <reaction evidence="10">
        <text>L-homoserine + NADP(+) = L-aspartate 4-semialdehyde + NADPH + H(+)</text>
        <dbReference type="Rhea" id="RHEA:15761"/>
        <dbReference type="ChEBI" id="CHEBI:15378"/>
        <dbReference type="ChEBI" id="CHEBI:57476"/>
        <dbReference type="ChEBI" id="CHEBI:57783"/>
        <dbReference type="ChEBI" id="CHEBI:58349"/>
        <dbReference type="ChEBI" id="CHEBI:537519"/>
        <dbReference type="EC" id="1.1.1.3"/>
    </reaction>
</comment>
<keyword evidence="8 10" id="KW-0560">Oxidoreductase</keyword>
<dbReference type="Pfam" id="PF03447">
    <property type="entry name" value="NAD_binding_3"/>
    <property type="match status" value="1"/>
</dbReference>
<dbReference type="InterPro" id="IPR001342">
    <property type="entry name" value="HDH_cat"/>
</dbReference>
<dbReference type="InterPro" id="IPR005106">
    <property type="entry name" value="Asp/hSer_DH_NAD-bd"/>
</dbReference>
<dbReference type="PROSITE" id="PS01042">
    <property type="entry name" value="HOMOSER_DHGENASE"/>
    <property type="match status" value="1"/>
</dbReference>
<name>A0ABZ2CKH2_9BACI</name>
<evidence type="ECO:0000259" key="12">
    <source>
        <dbReference type="Pfam" id="PF00742"/>
    </source>
</evidence>
<comment type="pathway">
    <text evidence="2 10">Amino-acid biosynthesis; L-methionine biosynthesis via de novo pathway; L-homoserine from L-aspartate: step 3/3.</text>
</comment>
<keyword evidence="9 10" id="KW-0486">Methionine biosynthesis</keyword>
<evidence type="ECO:0000256" key="4">
    <source>
        <dbReference type="ARBA" id="ARBA00013213"/>
    </source>
</evidence>
<evidence type="ECO:0000256" key="1">
    <source>
        <dbReference type="ARBA" id="ARBA00005056"/>
    </source>
</evidence>
<gene>
    <name evidence="14" type="ORF">R4Z09_04400</name>
</gene>
<keyword evidence="6 10" id="KW-0028">Amino-acid biosynthesis</keyword>
<evidence type="ECO:0000259" key="13">
    <source>
        <dbReference type="Pfam" id="PF03447"/>
    </source>
</evidence>
<comment type="pathway">
    <text evidence="1 10">Amino-acid biosynthesis; L-threonine biosynthesis; L-threonine from L-aspartate: step 3/5.</text>
</comment>
<proteinExistence type="inferred from homology"/>
<evidence type="ECO:0000256" key="2">
    <source>
        <dbReference type="ARBA" id="ARBA00005062"/>
    </source>
</evidence>
<evidence type="ECO:0000313" key="15">
    <source>
        <dbReference type="Proteomes" id="UP001357223"/>
    </source>
</evidence>
<dbReference type="InterPro" id="IPR019811">
    <property type="entry name" value="HDH_CS"/>
</dbReference>
<feature type="domain" description="Aspartate/homoserine dehydrogenase NAD-binding" evidence="13">
    <location>
        <begin position="11"/>
        <end position="128"/>
    </location>
</feature>
<reference evidence="14 15" key="1">
    <citation type="submission" date="2023-10" db="EMBL/GenBank/DDBJ databases">
        <title>Niallia locisalis sp.nov. isolated from a salt pond sample.</title>
        <authorList>
            <person name="Li X.-J."/>
            <person name="Dong L."/>
        </authorList>
    </citation>
    <scope>NUCLEOTIDE SEQUENCE [LARGE SCALE GENOMIC DNA]</scope>
    <source>
        <strain evidence="14 15">DSM 29761</strain>
    </source>
</reference>
<dbReference type="EC" id="1.1.1.3" evidence="4 10"/>
<dbReference type="SUPFAM" id="SSF55347">
    <property type="entry name" value="Glyceraldehyde-3-phosphate dehydrogenase-like, C-terminal domain"/>
    <property type="match status" value="1"/>
</dbReference>
<protein>
    <recommendedName>
        <fullName evidence="5 10">Homoserine dehydrogenase</fullName>
        <ecNumber evidence="4 10">1.1.1.3</ecNumber>
    </recommendedName>
</protein>
<evidence type="ECO:0000256" key="10">
    <source>
        <dbReference type="RuleBase" id="RU000579"/>
    </source>
</evidence>
<organism evidence="14 15">
    <name type="scientific">Niallia oryzisoli</name>
    <dbReference type="NCBI Taxonomy" id="1737571"/>
    <lineage>
        <taxon>Bacteria</taxon>
        <taxon>Bacillati</taxon>
        <taxon>Bacillota</taxon>
        <taxon>Bacilli</taxon>
        <taxon>Bacillales</taxon>
        <taxon>Bacillaceae</taxon>
        <taxon>Niallia</taxon>
    </lineage>
</organism>
<dbReference type="RefSeq" id="WP_338451152.1">
    <property type="nucleotide sequence ID" value="NZ_CP137640.1"/>
</dbReference>
<dbReference type="Gene3D" id="3.40.50.720">
    <property type="entry name" value="NAD(P)-binding Rossmann-like Domain"/>
    <property type="match status" value="1"/>
</dbReference>
<evidence type="ECO:0000256" key="3">
    <source>
        <dbReference type="ARBA" id="ARBA00006753"/>
    </source>
</evidence>
<dbReference type="EMBL" id="CP137640">
    <property type="protein sequence ID" value="WVX82248.1"/>
    <property type="molecule type" value="Genomic_DNA"/>
</dbReference>
<dbReference type="Pfam" id="PF00742">
    <property type="entry name" value="Homoserine_dh"/>
    <property type="match status" value="1"/>
</dbReference>
<evidence type="ECO:0000256" key="9">
    <source>
        <dbReference type="ARBA" id="ARBA00023167"/>
    </source>
</evidence>
<evidence type="ECO:0000256" key="11">
    <source>
        <dbReference type="RuleBase" id="RU004171"/>
    </source>
</evidence>
<dbReference type="SUPFAM" id="SSF51735">
    <property type="entry name" value="NAD(P)-binding Rossmann-fold domains"/>
    <property type="match status" value="1"/>
</dbReference>
<keyword evidence="7 10" id="KW-0791">Threonine biosynthesis</keyword>
<dbReference type="NCBIfam" id="NF004976">
    <property type="entry name" value="PRK06349.1"/>
    <property type="match status" value="1"/>
</dbReference>
<evidence type="ECO:0000256" key="5">
    <source>
        <dbReference type="ARBA" id="ARBA00013376"/>
    </source>
</evidence>
<evidence type="ECO:0000313" key="14">
    <source>
        <dbReference type="EMBL" id="WVX82248.1"/>
    </source>
</evidence>
<feature type="domain" description="Homoserine dehydrogenase catalytic" evidence="12">
    <location>
        <begin position="137"/>
        <end position="315"/>
    </location>
</feature>
<evidence type="ECO:0000256" key="7">
    <source>
        <dbReference type="ARBA" id="ARBA00022697"/>
    </source>
</evidence>
<sequence length="409" mass="45547">MMSSINIALLGFGTVGKGVFETIETHQERIQYYLGKPVKIVAVLVKNITKHHLSDSEVLLTDNFEDVMQIPNLDIVIDAICGKEPGFTYIKRSIEKGCHVVTANKEMFAFHGQELLSLAAKQHVSVGFEATVAGGIPIIQTLRSLLKVNRITKVEGIINGTSNYILTNMREQDLPFEQVLADAQNKGYAEANPTNDIEGFDALYKALVLSQVVFGEHPEEENIIRKGISQITQEQIENAANLGLKFKHVVKLEKQENHIQCKVQPVLLSNAHPFYSIEGVQNAVSINADIVGNITLTGPGAGKLPTASAVIEDLLHLFEKHDSVRLHDERQLEDQGEEVGQRLIFNQRLDHLCIVDSLEEVEQLQEGVFYIKGREADLTRFEQENDGVAIYPIEGNFQLLNKQQYANIG</sequence>
<dbReference type="PANTHER" id="PTHR43331">
    <property type="entry name" value="HOMOSERINE DEHYDROGENASE"/>
    <property type="match status" value="1"/>
</dbReference>
<comment type="similarity">
    <text evidence="3 11">Belongs to the homoserine dehydrogenase family.</text>
</comment>
<evidence type="ECO:0000256" key="8">
    <source>
        <dbReference type="ARBA" id="ARBA00023002"/>
    </source>
</evidence>
<dbReference type="Gene3D" id="3.30.360.10">
    <property type="entry name" value="Dihydrodipicolinate Reductase, domain 2"/>
    <property type="match status" value="1"/>
</dbReference>
<evidence type="ECO:0000256" key="6">
    <source>
        <dbReference type="ARBA" id="ARBA00022605"/>
    </source>
</evidence>
<keyword evidence="15" id="KW-1185">Reference proteome</keyword>
<dbReference type="PANTHER" id="PTHR43331:SF1">
    <property type="entry name" value="HOMOSERINE DEHYDROGENASE"/>
    <property type="match status" value="1"/>
</dbReference>